<dbReference type="Pfam" id="PF00067">
    <property type="entry name" value="p450"/>
    <property type="match status" value="1"/>
</dbReference>
<dbReference type="GO" id="GO:0016705">
    <property type="term" value="F:oxidoreductase activity, acting on paired donors, with incorporation or reduction of molecular oxygen"/>
    <property type="evidence" value="ECO:0007669"/>
    <property type="project" value="InterPro"/>
</dbReference>
<reference evidence="7" key="2">
    <citation type="journal article" date="2018" name="Nat. Commun.">
        <title>Extreme sensitivity to ultraviolet light in the fungal pathogen causing white-nose syndrome of bats.</title>
        <authorList>
            <person name="Palmer J.M."/>
            <person name="Drees K.P."/>
            <person name="Foster J.T."/>
            <person name="Lindner D.L."/>
        </authorList>
    </citation>
    <scope>NUCLEOTIDE SEQUENCE [LARGE SCALE GENOMIC DNA]</scope>
    <source>
        <strain evidence="7">UAMH 10579</strain>
    </source>
</reference>
<organism evidence="6 7">
    <name type="scientific">Pseudogymnoascus verrucosus</name>
    <dbReference type="NCBI Taxonomy" id="342668"/>
    <lineage>
        <taxon>Eukaryota</taxon>
        <taxon>Fungi</taxon>
        <taxon>Dikarya</taxon>
        <taxon>Ascomycota</taxon>
        <taxon>Pezizomycotina</taxon>
        <taxon>Leotiomycetes</taxon>
        <taxon>Thelebolales</taxon>
        <taxon>Thelebolaceae</taxon>
        <taxon>Pseudogymnoascus</taxon>
    </lineage>
</organism>
<dbReference type="RefSeq" id="XP_018127526.1">
    <property type="nucleotide sequence ID" value="XM_018277523.1"/>
</dbReference>
<keyword evidence="7" id="KW-1185">Reference proteome</keyword>
<evidence type="ECO:0000256" key="2">
    <source>
        <dbReference type="ARBA" id="ARBA00010617"/>
    </source>
</evidence>
<feature type="transmembrane region" description="Helical" evidence="5">
    <location>
        <begin position="391"/>
        <end position="414"/>
    </location>
</feature>
<dbReference type="InterPro" id="IPR036396">
    <property type="entry name" value="Cyt_P450_sf"/>
</dbReference>
<dbReference type="GeneID" id="28841481"/>
<dbReference type="Proteomes" id="UP000091956">
    <property type="component" value="Unassembled WGS sequence"/>
</dbReference>
<keyword evidence="5" id="KW-0812">Transmembrane</keyword>
<reference evidence="6 7" key="1">
    <citation type="submission" date="2016-03" db="EMBL/GenBank/DDBJ databases">
        <title>Comparative genomics of Pseudogymnoascus destructans, the fungus causing white-nose syndrome of bats.</title>
        <authorList>
            <person name="Palmer J.M."/>
            <person name="Drees K.P."/>
            <person name="Foster J.T."/>
            <person name="Lindner D.L."/>
        </authorList>
    </citation>
    <scope>NUCLEOTIDE SEQUENCE [LARGE SCALE GENOMIC DNA]</scope>
    <source>
        <strain evidence="6 7">UAMH 10579</strain>
    </source>
</reference>
<keyword evidence="5" id="KW-1133">Transmembrane helix</keyword>
<dbReference type="CDD" id="cd11060">
    <property type="entry name" value="CYP57A1-like"/>
    <property type="match status" value="1"/>
</dbReference>
<accession>A0A1B8GD90</accession>
<evidence type="ECO:0000256" key="4">
    <source>
        <dbReference type="ARBA" id="ARBA00023004"/>
    </source>
</evidence>
<dbReference type="PANTHER" id="PTHR24305:SF232">
    <property type="entry name" value="P450, PUTATIVE (EUROFUNG)-RELATED"/>
    <property type="match status" value="1"/>
</dbReference>
<keyword evidence="5" id="KW-0472">Membrane</keyword>
<dbReference type="GO" id="GO:0005506">
    <property type="term" value="F:iron ion binding"/>
    <property type="evidence" value="ECO:0007669"/>
    <property type="project" value="InterPro"/>
</dbReference>
<evidence type="ECO:0000313" key="7">
    <source>
        <dbReference type="Proteomes" id="UP000091956"/>
    </source>
</evidence>
<dbReference type="SUPFAM" id="SSF48264">
    <property type="entry name" value="Cytochrome P450"/>
    <property type="match status" value="1"/>
</dbReference>
<comment type="similarity">
    <text evidence="2">Belongs to the cytochrome P450 family.</text>
</comment>
<dbReference type="InterPro" id="IPR001128">
    <property type="entry name" value="Cyt_P450"/>
</dbReference>
<gene>
    <name evidence="6" type="ORF">VE01_08095</name>
</gene>
<protein>
    <submittedName>
        <fullName evidence="6">Uncharacterized protein</fullName>
    </submittedName>
</protein>
<dbReference type="GO" id="GO:0020037">
    <property type="term" value="F:heme binding"/>
    <property type="evidence" value="ECO:0007669"/>
    <property type="project" value="InterPro"/>
</dbReference>
<dbReference type="EMBL" id="KV460250">
    <property type="protein sequence ID" value="OBT93793.1"/>
    <property type="molecule type" value="Genomic_DNA"/>
</dbReference>
<proteinExistence type="inferred from homology"/>
<evidence type="ECO:0000313" key="6">
    <source>
        <dbReference type="EMBL" id="OBT93793.1"/>
    </source>
</evidence>
<feature type="transmembrane region" description="Helical" evidence="5">
    <location>
        <begin position="78"/>
        <end position="104"/>
    </location>
</feature>
<comment type="cofactor">
    <cofactor evidence="1">
        <name>heme</name>
        <dbReference type="ChEBI" id="CHEBI:30413"/>
    </cofactor>
</comment>
<dbReference type="Gene3D" id="1.10.630.10">
    <property type="entry name" value="Cytochrome P450"/>
    <property type="match status" value="1"/>
</dbReference>
<keyword evidence="3" id="KW-0479">Metal-binding</keyword>
<dbReference type="PANTHER" id="PTHR24305">
    <property type="entry name" value="CYTOCHROME P450"/>
    <property type="match status" value="1"/>
</dbReference>
<dbReference type="STRING" id="342668.A0A1B8GD90"/>
<evidence type="ECO:0000256" key="3">
    <source>
        <dbReference type="ARBA" id="ARBA00022723"/>
    </source>
</evidence>
<dbReference type="OrthoDB" id="3934656at2759"/>
<evidence type="ECO:0000256" key="1">
    <source>
        <dbReference type="ARBA" id="ARBA00001971"/>
    </source>
</evidence>
<keyword evidence="4" id="KW-0408">Iron</keyword>
<sequence length="541" mass="60696">MGWPAYKPDGSPMVFAANGIVSQLAPMLEFSNESVEVSETLRYTSQPYYIFVNYLTLKPRLTSKVAMMNRILDASQGFILGLVYLKVIAISCIALFLACAVSYLRTANKPELGSVPGPRLARCSNLWRLRNSVSGLAPQNFQKVHKTYGKVVRTGPNHISISDPSMIPVIYGISSKYSKSAFYNTLTPTLEDKPLYSIFSTQDPKHHRALRSGIAQKYSLSSLLQLEPLVDEVTQSFAKKMRAFSNPPLDASQPYTAKIVDIGEWLQFYAFDVIGSITFSKTFGFLDAGFDYTRVIEGIDFGLKYAGLIGQIPSFHPWLFGSPMLQKIISYIPGAEKKDPIRTVLQMIKDALATVDTTSKETSHEDFLTFLQKQNENGSSKMSQKDMMNHLFVNLLAGSDTTAISLRSIFYFLMKNPRTLSKLQAEIFAADQAGMFSETITYAEAQKHIPYLALVIKESLRLHPAVALMLERIVPQGGLTLHGHYLPAGTIVGINAWVVHYDEDVFGDHVHEFRPERWEESKDPVKIEQLKRMERSFLAVR</sequence>
<dbReference type="GO" id="GO:0004497">
    <property type="term" value="F:monooxygenase activity"/>
    <property type="evidence" value="ECO:0007669"/>
    <property type="project" value="InterPro"/>
</dbReference>
<name>A0A1B8GD90_9PEZI</name>
<evidence type="ECO:0000256" key="5">
    <source>
        <dbReference type="SAM" id="Phobius"/>
    </source>
</evidence>
<dbReference type="InterPro" id="IPR050121">
    <property type="entry name" value="Cytochrome_P450_monoxygenase"/>
</dbReference>
<dbReference type="AlphaFoldDB" id="A0A1B8GD90"/>